<accession>A0ABT1AB33</accession>
<feature type="transmembrane region" description="Helical" evidence="1">
    <location>
        <begin position="16"/>
        <end position="37"/>
    </location>
</feature>
<name>A0ABT1AB33_9PSEU</name>
<organism evidence="2 3">
    <name type="scientific">Pseudonocardia humida</name>
    <dbReference type="NCBI Taxonomy" id="2800819"/>
    <lineage>
        <taxon>Bacteria</taxon>
        <taxon>Bacillati</taxon>
        <taxon>Actinomycetota</taxon>
        <taxon>Actinomycetes</taxon>
        <taxon>Pseudonocardiales</taxon>
        <taxon>Pseudonocardiaceae</taxon>
        <taxon>Pseudonocardia</taxon>
    </lineage>
</organism>
<keyword evidence="1" id="KW-0472">Membrane</keyword>
<feature type="transmembrane region" description="Helical" evidence="1">
    <location>
        <begin position="101"/>
        <end position="128"/>
    </location>
</feature>
<keyword evidence="1" id="KW-1133">Transmembrane helix</keyword>
<feature type="transmembrane region" description="Helical" evidence="1">
    <location>
        <begin position="172"/>
        <end position="191"/>
    </location>
</feature>
<sequence>MNAIKSEVRKTFTTKMWWALLIPITLISMLANAFGGLFENVVDVGDIPVALPSLLPISLSLTLNQLVVFAAVAGTIAAAGEFRHRTITTTYLVNSGRGAVLTAKLLIAAALGALYGLVASAAGSMVGLLAQEAKPDAADLLVTILVGVVVFALWGVVGAGVGLAVGNQVGALLVVLIYLLVGEQIISVALLNADSVAVNELSGYLPGNAGDVAVVTEPARGFAELIPSEVAGENAGNQLVEALTGVTNPPSSVVSLLILSVWTAVAVGLAAFFSGRRDIT</sequence>
<reference evidence="2" key="1">
    <citation type="submission" date="2021-04" db="EMBL/GenBank/DDBJ databases">
        <title>Pseudonocardia sp. nov., isolated from sandy soil of mangrove forest.</title>
        <authorList>
            <person name="Zan Z."/>
            <person name="Huang R."/>
            <person name="Liu W."/>
        </authorList>
    </citation>
    <scope>NUCLEOTIDE SEQUENCE</scope>
    <source>
        <strain evidence="2">S2-4</strain>
    </source>
</reference>
<proteinExistence type="predicted"/>
<feature type="transmembrane region" description="Helical" evidence="1">
    <location>
        <begin position="57"/>
        <end position="80"/>
    </location>
</feature>
<keyword evidence="1" id="KW-0812">Transmembrane</keyword>
<feature type="transmembrane region" description="Helical" evidence="1">
    <location>
        <begin position="253"/>
        <end position="273"/>
    </location>
</feature>
<dbReference type="RefSeq" id="WP_252445526.1">
    <property type="nucleotide sequence ID" value="NZ_JAGSOV010000078.1"/>
</dbReference>
<feature type="transmembrane region" description="Helical" evidence="1">
    <location>
        <begin position="140"/>
        <end position="165"/>
    </location>
</feature>
<evidence type="ECO:0000313" key="2">
    <source>
        <dbReference type="EMBL" id="MCO1660176.1"/>
    </source>
</evidence>
<dbReference type="Proteomes" id="UP001165283">
    <property type="component" value="Unassembled WGS sequence"/>
</dbReference>
<dbReference type="EMBL" id="JAGSOV010000078">
    <property type="protein sequence ID" value="MCO1660176.1"/>
    <property type="molecule type" value="Genomic_DNA"/>
</dbReference>
<gene>
    <name evidence="2" type="ORF">KDL28_34460</name>
</gene>
<keyword evidence="3" id="KW-1185">Reference proteome</keyword>
<comment type="caution">
    <text evidence="2">The sequence shown here is derived from an EMBL/GenBank/DDBJ whole genome shotgun (WGS) entry which is preliminary data.</text>
</comment>
<protein>
    <submittedName>
        <fullName evidence="2">ABC transporter permease subunit</fullName>
    </submittedName>
</protein>
<evidence type="ECO:0000256" key="1">
    <source>
        <dbReference type="SAM" id="Phobius"/>
    </source>
</evidence>
<evidence type="ECO:0000313" key="3">
    <source>
        <dbReference type="Proteomes" id="UP001165283"/>
    </source>
</evidence>